<gene>
    <name evidence="6" type="ORF">GOBAR_AA06314</name>
</gene>
<dbReference type="GO" id="GO:0003677">
    <property type="term" value="F:DNA binding"/>
    <property type="evidence" value="ECO:0007669"/>
    <property type="project" value="UniProtKB-KW"/>
</dbReference>
<dbReference type="InterPro" id="IPR003441">
    <property type="entry name" value="NAC-dom"/>
</dbReference>
<dbReference type="Pfam" id="PF02365">
    <property type="entry name" value="NAM"/>
    <property type="match status" value="1"/>
</dbReference>
<protein>
    <recommendedName>
        <fullName evidence="5">NAC domain-containing protein</fullName>
    </recommendedName>
</protein>
<evidence type="ECO:0000313" key="7">
    <source>
        <dbReference type="Proteomes" id="UP000239757"/>
    </source>
</evidence>
<dbReference type="PROSITE" id="PS51005">
    <property type="entry name" value="NAC"/>
    <property type="match status" value="1"/>
</dbReference>
<evidence type="ECO:0000313" key="6">
    <source>
        <dbReference type="EMBL" id="PPS14244.1"/>
    </source>
</evidence>
<feature type="domain" description="NAC" evidence="5">
    <location>
        <begin position="8"/>
        <end position="130"/>
    </location>
</feature>
<name>A0A2P5YFC8_GOSBA</name>
<keyword evidence="4" id="KW-0539">Nucleus</keyword>
<proteinExistence type="predicted"/>
<dbReference type="SUPFAM" id="SSF101941">
    <property type="entry name" value="NAC domain"/>
    <property type="match status" value="1"/>
</dbReference>
<dbReference type="PANTHER" id="PTHR31719">
    <property type="entry name" value="NAC TRANSCRIPTION FACTOR 56"/>
    <property type="match status" value="1"/>
</dbReference>
<dbReference type="Proteomes" id="UP000239757">
    <property type="component" value="Unassembled WGS sequence"/>
</dbReference>
<evidence type="ECO:0000256" key="4">
    <source>
        <dbReference type="ARBA" id="ARBA00023242"/>
    </source>
</evidence>
<dbReference type="GO" id="GO:0006355">
    <property type="term" value="P:regulation of DNA-templated transcription"/>
    <property type="evidence" value="ECO:0007669"/>
    <property type="project" value="InterPro"/>
</dbReference>
<dbReference type="Gene3D" id="2.170.150.80">
    <property type="entry name" value="NAC domain"/>
    <property type="match status" value="1"/>
</dbReference>
<dbReference type="InterPro" id="IPR036093">
    <property type="entry name" value="NAC_dom_sf"/>
</dbReference>
<accession>A0A2P5YFC8</accession>
<keyword evidence="3" id="KW-0804">Transcription</keyword>
<keyword evidence="2" id="KW-0238">DNA-binding</keyword>
<evidence type="ECO:0000256" key="3">
    <source>
        <dbReference type="ARBA" id="ARBA00023163"/>
    </source>
</evidence>
<evidence type="ECO:0000256" key="2">
    <source>
        <dbReference type="ARBA" id="ARBA00023125"/>
    </source>
</evidence>
<organism evidence="6 7">
    <name type="scientific">Gossypium barbadense</name>
    <name type="common">Sea Island cotton</name>
    <name type="synonym">Hibiscus barbadensis</name>
    <dbReference type="NCBI Taxonomy" id="3634"/>
    <lineage>
        <taxon>Eukaryota</taxon>
        <taxon>Viridiplantae</taxon>
        <taxon>Streptophyta</taxon>
        <taxon>Embryophyta</taxon>
        <taxon>Tracheophyta</taxon>
        <taxon>Spermatophyta</taxon>
        <taxon>Magnoliopsida</taxon>
        <taxon>eudicotyledons</taxon>
        <taxon>Gunneridae</taxon>
        <taxon>Pentapetalae</taxon>
        <taxon>rosids</taxon>
        <taxon>malvids</taxon>
        <taxon>Malvales</taxon>
        <taxon>Malvaceae</taxon>
        <taxon>Malvoideae</taxon>
        <taxon>Gossypium</taxon>
    </lineage>
</organism>
<reference evidence="6 7" key="1">
    <citation type="submission" date="2015-01" db="EMBL/GenBank/DDBJ databases">
        <title>Genome of allotetraploid Gossypium barbadense reveals genomic plasticity and fiber elongation in cotton evolution.</title>
        <authorList>
            <person name="Chen X."/>
            <person name="Liu X."/>
            <person name="Zhao B."/>
            <person name="Zheng H."/>
            <person name="Hu Y."/>
            <person name="Lu G."/>
            <person name="Yang C."/>
            <person name="Chen J."/>
            <person name="Shan C."/>
            <person name="Zhang L."/>
            <person name="Zhou Y."/>
            <person name="Wang L."/>
            <person name="Guo W."/>
            <person name="Bai Y."/>
            <person name="Ruan J."/>
            <person name="Shangguan X."/>
            <person name="Mao Y."/>
            <person name="Jiang J."/>
            <person name="Zhu Y."/>
            <person name="Lei J."/>
            <person name="Kang H."/>
            <person name="Chen S."/>
            <person name="He X."/>
            <person name="Wang R."/>
            <person name="Wang Y."/>
            <person name="Chen J."/>
            <person name="Wang L."/>
            <person name="Yu S."/>
            <person name="Wang B."/>
            <person name="Wei J."/>
            <person name="Song S."/>
            <person name="Lu X."/>
            <person name="Gao Z."/>
            <person name="Gu W."/>
            <person name="Deng X."/>
            <person name="Ma D."/>
            <person name="Wang S."/>
            <person name="Liang W."/>
            <person name="Fang L."/>
            <person name="Cai C."/>
            <person name="Zhu X."/>
            <person name="Zhou B."/>
            <person name="Zhang Y."/>
            <person name="Chen Z."/>
            <person name="Xu S."/>
            <person name="Zhu R."/>
            <person name="Wang S."/>
            <person name="Zhang T."/>
            <person name="Zhao G."/>
        </authorList>
    </citation>
    <scope>NUCLEOTIDE SEQUENCE [LARGE SCALE GENOMIC DNA]</scope>
    <source>
        <strain evidence="7">cv. Xinhai21</strain>
        <tissue evidence="6">Leaf</tissue>
    </source>
</reference>
<dbReference type="AlphaFoldDB" id="A0A2P5YFC8"/>
<dbReference type="EMBL" id="KZ663274">
    <property type="protein sequence ID" value="PPS14244.1"/>
    <property type="molecule type" value="Genomic_DNA"/>
</dbReference>
<keyword evidence="1" id="KW-0805">Transcription regulation</keyword>
<evidence type="ECO:0000256" key="1">
    <source>
        <dbReference type="ARBA" id="ARBA00023015"/>
    </source>
</evidence>
<evidence type="ECO:0000259" key="5">
    <source>
        <dbReference type="PROSITE" id="PS51005"/>
    </source>
</evidence>
<dbReference type="OrthoDB" id="983215at2759"/>
<dbReference type="PANTHER" id="PTHR31719:SF201">
    <property type="entry name" value="NAC TRANSCRIPTION FACTOR 47"/>
    <property type="match status" value="1"/>
</dbReference>
<sequence length="130" mass="14402">MRHPHSSVPPGFRFHPTDEELILHFLMKKLSSSPFPVSIIADVDIYKFDPWDLPARETESTQTVQGQNGAAGSGFWKATETDKIIVASSMAAGRGGVHSDIGVKKALVFHRQNKPSAHLLNRFFIPNSHL</sequence>